<organism evidence="2 3">
    <name type="scientific">Mya arenaria</name>
    <name type="common">Soft-shell clam</name>
    <dbReference type="NCBI Taxonomy" id="6604"/>
    <lineage>
        <taxon>Eukaryota</taxon>
        <taxon>Metazoa</taxon>
        <taxon>Spiralia</taxon>
        <taxon>Lophotrochozoa</taxon>
        <taxon>Mollusca</taxon>
        <taxon>Bivalvia</taxon>
        <taxon>Autobranchia</taxon>
        <taxon>Heteroconchia</taxon>
        <taxon>Euheterodonta</taxon>
        <taxon>Imparidentia</taxon>
        <taxon>Neoheterodontei</taxon>
        <taxon>Myida</taxon>
        <taxon>Myoidea</taxon>
        <taxon>Myidae</taxon>
        <taxon>Mya</taxon>
    </lineage>
</organism>
<dbReference type="Gene3D" id="3.40.720.10">
    <property type="entry name" value="Alkaline Phosphatase, subunit A"/>
    <property type="match status" value="1"/>
</dbReference>
<reference evidence="2" key="1">
    <citation type="submission" date="2022-11" db="EMBL/GenBank/DDBJ databases">
        <title>Centuries of genome instability and evolution in soft-shell clam transmissible cancer (bioRxiv).</title>
        <authorList>
            <person name="Hart S.F.M."/>
            <person name="Yonemitsu M.A."/>
            <person name="Giersch R.M."/>
            <person name="Beal B.F."/>
            <person name="Arriagada G."/>
            <person name="Davis B.W."/>
            <person name="Ostrander E.A."/>
            <person name="Goff S.P."/>
            <person name="Metzger M.J."/>
        </authorList>
    </citation>
    <scope>NUCLEOTIDE SEQUENCE</scope>
    <source>
        <strain evidence="2">MELC-2E11</strain>
        <tissue evidence="2">Siphon/mantle</tissue>
    </source>
</reference>
<keyword evidence="1" id="KW-0472">Membrane</keyword>
<keyword evidence="3" id="KW-1185">Reference proteome</keyword>
<proteinExistence type="predicted"/>
<dbReference type="InterPro" id="IPR017850">
    <property type="entry name" value="Alkaline_phosphatase_core_sf"/>
</dbReference>
<keyword evidence="1" id="KW-1133">Transmembrane helix</keyword>
<evidence type="ECO:0000313" key="3">
    <source>
        <dbReference type="Proteomes" id="UP001164746"/>
    </source>
</evidence>
<dbReference type="Proteomes" id="UP001164746">
    <property type="component" value="Chromosome 3"/>
</dbReference>
<dbReference type="EMBL" id="CP111014">
    <property type="protein sequence ID" value="WAR00420.1"/>
    <property type="molecule type" value="Genomic_DNA"/>
</dbReference>
<dbReference type="PANTHER" id="PTHR10974">
    <property type="entry name" value="FI08016P-RELATED"/>
    <property type="match status" value="1"/>
</dbReference>
<gene>
    <name evidence="2" type="ORF">MAR_024792</name>
</gene>
<dbReference type="Pfam" id="PF02995">
    <property type="entry name" value="DUF229"/>
    <property type="match status" value="1"/>
</dbReference>
<name>A0ABY7DSN5_MYAAR</name>
<sequence>MTSFPHAPCLFTGQTYVPSIVMSLLSGCDHKFPLVMAPAGILGNCWRMMFSYRKRDRRKSMVAVLVSVVVTYYLYTTLTMPVRFLFINENVNAQCIIPDLDPFDKSIMQYVWSPDPIRCDPAPDLLYVDKLGLVVFNTTAFKYFGDTSYSCSYAKLERPMGDDDSVTLGKEIFFEPPFQVPCDFFRLRCYTSQRRKKVFDTLQESVYVTEDIVRSKHKEQSSQYSVLMFGIDSTSRLSAIRKLPKTYEYLTKHLGAHVFKGYMKVGDNTFPNLVPILTGKRPWTDDLPNPEGGKYDVNPFPFIWQNFSRKHYATFFAEDYPILATFNTEGKGFKSPPTDHYMRPWMLGLKEIGFASEVLKSVLLPFEYNNINLKGTSSLCYGNKPIFKHLINYYKRFVTLYKSRLKFSFSWLVQICHEFINYLELGDDDFYEFFKFLKEDGHLDNAFLIFVSDHGSRIDDIRNTFVGRIEERMPLLSIVPPSSFLSKYSHIARNMQQNTDRLLSNFDLYQTLNDILTESFDQKLTYDENKRGTSLFRSIPETRTCADASIPEHYCACYGSNQIPAESPISVKAANYAVSHLNRLLRHYSSICAQLSLRKIHESHQISLGLSVHGEEESRWTIYKFFSKPEPEKHKRLLVIFETSPGGAMFEATVDVNSETGMSITDDVSRTNKYGNTSICVPEKPLRRYCFCKSNLKDK</sequence>
<dbReference type="SUPFAM" id="SSF53649">
    <property type="entry name" value="Alkaline phosphatase-like"/>
    <property type="match status" value="1"/>
</dbReference>
<accession>A0ABY7DSN5</accession>
<protein>
    <submittedName>
        <fullName evidence="2">Uncharacterized protein</fullName>
    </submittedName>
</protein>
<keyword evidence="1" id="KW-0812">Transmembrane</keyword>
<evidence type="ECO:0000256" key="1">
    <source>
        <dbReference type="SAM" id="Phobius"/>
    </source>
</evidence>
<dbReference type="CDD" id="cd16021">
    <property type="entry name" value="ALP_like"/>
    <property type="match status" value="1"/>
</dbReference>
<evidence type="ECO:0000313" key="2">
    <source>
        <dbReference type="EMBL" id="WAR00420.1"/>
    </source>
</evidence>
<dbReference type="PANTHER" id="PTHR10974:SF1">
    <property type="entry name" value="FI08016P-RELATED"/>
    <property type="match status" value="1"/>
</dbReference>
<feature type="transmembrane region" description="Helical" evidence="1">
    <location>
        <begin position="62"/>
        <end position="86"/>
    </location>
</feature>
<dbReference type="InterPro" id="IPR004245">
    <property type="entry name" value="DUF229"/>
</dbReference>